<dbReference type="SMART" id="SM00530">
    <property type="entry name" value="HTH_XRE"/>
    <property type="match status" value="1"/>
</dbReference>
<keyword evidence="3" id="KW-1185">Reference proteome</keyword>
<sequence length="127" mass="15620">MGQRVREVRKEYKITLRELGERIGKSKQWLSELERGILGLRMKWRLKLQRFLERHRIYFYPFSPIKLVKRTSNLVYHVTLETYQIWSELIMSEQHLSDFEIGYNYARQRYAVVKHRSYRLIPNELLC</sequence>
<protein>
    <submittedName>
        <fullName evidence="2">Helix-turn-helix domain protein</fullName>
    </submittedName>
</protein>
<dbReference type="Proteomes" id="UP000276437">
    <property type="component" value="Chromosome"/>
</dbReference>
<name>A0A348AHT7_9FIRM</name>
<evidence type="ECO:0000259" key="1">
    <source>
        <dbReference type="PROSITE" id="PS50943"/>
    </source>
</evidence>
<dbReference type="CDD" id="cd00093">
    <property type="entry name" value="HTH_XRE"/>
    <property type="match status" value="1"/>
</dbReference>
<dbReference type="EMBL" id="AP018449">
    <property type="protein sequence ID" value="BBB90635.1"/>
    <property type="molecule type" value="Genomic_DNA"/>
</dbReference>
<dbReference type="Pfam" id="PF01381">
    <property type="entry name" value="HTH_3"/>
    <property type="match status" value="1"/>
</dbReference>
<dbReference type="GO" id="GO:0003677">
    <property type="term" value="F:DNA binding"/>
    <property type="evidence" value="ECO:0007669"/>
    <property type="project" value="InterPro"/>
</dbReference>
<evidence type="ECO:0000313" key="2">
    <source>
        <dbReference type="EMBL" id="BBB90635.1"/>
    </source>
</evidence>
<feature type="domain" description="HTH cro/C1-type" evidence="1">
    <location>
        <begin position="5"/>
        <end position="36"/>
    </location>
</feature>
<dbReference type="KEGG" id="mana:MAMMFC1_01294"/>
<dbReference type="OrthoDB" id="9808239at2"/>
<evidence type="ECO:0000313" key="3">
    <source>
        <dbReference type="Proteomes" id="UP000276437"/>
    </source>
</evidence>
<dbReference type="Gene3D" id="1.10.260.40">
    <property type="entry name" value="lambda repressor-like DNA-binding domains"/>
    <property type="match status" value="1"/>
</dbReference>
<dbReference type="InterPro" id="IPR010982">
    <property type="entry name" value="Lambda_DNA-bd_dom_sf"/>
</dbReference>
<organism evidence="2 3">
    <name type="scientific">Methylomusa anaerophila</name>
    <dbReference type="NCBI Taxonomy" id="1930071"/>
    <lineage>
        <taxon>Bacteria</taxon>
        <taxon>Bacillati</taxon>
        <taxon>Bacillota</taxon>
        <taxon>Negativicutes</taxon>
        <taxon>Selenomonadales</taxon>
        <taxon>Sporomusaceae</taxon>
        <taxon>Methylomusa</taxon>
    </lineage>
</organism>
<dbReference type="InterPro" id="IPR001387">
    <property type="entry name" value="Cro/C1-type_HTH"/>
</dbReference>
<gene>
    <name evidence="2" type="ORF">MAMMFC1_01294</name>
</gene>
<proteinExistence type="predicted"/>
<reference evidence="2 3" key="1">
    <citation type="journal article" date="2018" name="Int. J. Syst. Evol. Microbiol.">
        <title>Methylomusa anaerophila gen. nov., sp. nov., an anaerobic methanol-utilizing bacterium isolated from a microbial fuel cell.</title>
        <authorList>
            <person name="Amano N."/>
            <person name="Yamamuro A."/>
            <person name="Miyahara M."/>
            <person name="Kouzuma A."/>
            <person name="Abe T."/>
            <person name="Watanabe K."/>
        </authorList>
    </citation>
    <scope>NUCLEOTIDE SEQUENCE [LARGE SCALE GENOMIC DNA]</scope>
    <source>
        <strain evidence="2 3">MMFC1</strain>
    </source>
</reference>
<dbReference type="PROSITE" id="PS50943">
    <property type="entry name" value="HTH_CROC1"/>
    <property type="match status" value="1"/>
</dbReference>
<dbReference type="SUPFAM" id="SSF47413">
    <property type="entry name" value="lambda repressor-like DNA-binding domains"/>
    <property type="match status" value="1"/>
</dbReference>
<dbReference type="AlphaFoldDB" id="A0A348AHT7"/>
<dbReference type="RefSeq" id="WP_126307471.1">
    <property type="nucleotide sequence ID" value="NZ_AP018449.1"/>
</dbReference>
<accession>A0A348AHT7</accession>